<accession>A0A0M6WTR5</accession>
<sequence length="270" mass="29734">MKKLKKQFLAAVLTAVMAVCAFAGTTPVAAATLSAKQYINKMAKATEKLKSYEMKMNMDMDMSVQGKTTSTKTTSTTIAFASPLKTKTVMTMTIPSNGKDTKIKVISYTKQKGNKLLQYTSTDNKTYEKSTLDLSDYSDMLSSVQTTDMYSDLKIVKNSVTVNGKSTVQIQARLKGEDIAGLLAQLGLNGDNTQGTSSDYSSLSPITISLWIDKKTYYPVKQTIDMKDFMNEYLSSLVADSDMSYSKIKTSVTYKNFNKATKFSLPKACK</sequence>
<dbReference type="RefSeq" id="WP_022044880.1">
    <property type="nucleotide sequence ID" value="NZ_CP173697.1"/>
</dbReference>
<dbReference type="EMBL" id="CVRR01000037">
    <property type="protein sequence ID" value="CRL41041.1"/>
    <property type="molecule type" value="Genomic_DNA"/>
</dbReference>
<organism evidence="2 3">
    <name type="scientific">Roseburia faecis</name>
    <dbReference type="NCBI Taxonomy" id="301302"/>
    <lineage>
        <taxon>Bacteria</taxon>
        <taxon>Bacillati</taxon>
        <taxon>Bacillota</taxon>
        <taxon>Clostridia</taxon>
        <taxon>Lachnospirales</taxon>
        <taxon>Lachnospiraceae</taxon>
        <taxon>Roseburia</taxon>
    </lineage>
</organism>
<dbReference type="AlphaFoldDB" id="A0A0M6WTR5"/>
<keyword evidence="3" id="KW-1185">Reference proteome</keyword>
<dbReference type="OrthoDB" id="2076441at2"/>
<evidence type="ECO:0000313" key="2">
    <source>
        <dbReference type="EMBL" id="CRL41041.1"/>
    </source>
</evidence>
<reference evidence="3" key="1">
    <citation type="submission" date="2015-05" db="EMBL/GenBank/DDBJ databases">
        <authorList>
            <consortium name="Pathogen Informatics"/>
        </authorList>
    </citation>
    <scope>NUCLEOTIDE SEQUENCE [LARGE SCALE GENOMIC DNA]</scope>
    <source>
        <strain evidence="3">M72</strain>
    </source>
</reference>
<feature type="signal peptide" evidence="1">
    <location>
        <begin position="1"/>
        <end position="23"/>
    </location>
</feature>
<dbReference type="SUPFAM" id="SSF89392">
    <property type="entry name" value="Prokaryotic lipoproteins and lipoprotein localization factors"/>
    <property type="match status" value="1"/>
</dbReference>
<dbReference type="InterPro" id="IPR046720">
    <property type="entry name" value="DUF6612"/>
</dbReference>
<dbReference type="Gene3D" id="2.50.20.20">
    <property type="match status" value="1"/>
</dbReference>
<evidence type="ECO:0000256" key="1">
    <source>
        <dbReference type="SAM" id="SignalP"/>
    </source>
</evidence>
<feature type="chain" id="PRO_5039382793" evidence="1">
    <location>
        <begin position="24"/>
        <end position="270"/>
    </location>
</feature>
<dbReference type="Proteomes" id="UP000049979">
    <property type="component" value="Unassembled WGS sequence"/>
</dbReference>
<evidence type="ECO:0000313" key="3">
    <source>
        <dbReference type="Proteomes" id="UP000049979"/>
    </source>
</evidence>
<proteinExistence type="predicted"/>
<gene>
    <name evidence="2" type="ORF">M72_11471</name>
</gene>
<protein>
    <submittedName>
        <fullName evidence="2">Uncharacterized protein</fullName>
    </submittedName>
</protein>
<keyword evidence="1" id="KW-0732">Signal</keyword>
<dbReference type="Pfam" id="PF20316">
    <property type="entry name" value="DUF6612"/>
    <property type="match status" value="1"/>
</dbReference>
<dbReference type="InterPro" id="IPR029046">
    <property type="entry name" value="LolA/LolB/LppX"/>
</dbReference>
<dbReference type="STRING" id="301302.ERS852420_01646"/>
<name>A0A0M6WTR5_9FIRM</name>